<dbReference type="WBParaSite" id="TCONS_00015407.p1">
    <property type="protein sequence ID" value="TCONS_00015407.p1"/>
    <property type="gene ID" value="XLOC_009709"/>
</dbReference>
<organism evidence="3">
    <name type="scientific">Strongyloides stercoralis</name>
    <name type="common">Threadworm</name>
    <dbReference type="NCBI Taxonomy" id="6248"/>
    <lineage>
        <taxon>Eukaryota</taxon>
        <taxon>Metazoa</taxon>
        <taxon>Ecdysozoa</taxon>
        <taxon>Nematoda</taxon>
        <taxon>Chromadorea</taxon>
        <taxon>Rhabditida</taxon>
        <taxon>Tylenchina</taxon>
        <taxon>Panagrolaimomorpha</taxon>
        <taxon>Strongyloidoidea</taxon>
        <taxon>Strongyloididae</taxon>
        <taxon>Strongyloides</taxon>
    </lineage>
</organism>
<dbReference type="SUPFAM" id="SSF81321">
    <property type="entry name" value="Family A G protein-coupled receptor-like"/>
    <property type="match status" value="1"/>
</dbReference>
<keyword evidence="2" id="KW-1185">Reference proteome</keyword>
<feature type="transmembrane region" description="Helical" evidence="1">
    <location>
        <begin position="107"/>
        <end position="130"/>
    </location>
</feature>
<feature type="transmembrane region" description="Helical" evidence="1">
    <location>
        <begin position="249"/>
        <end position="270"/>
    </location>
</feature>
<feature type="transmembrane region" description="Helical" evidence="1">
    <location>
        <begin position="71"/>
        <end position="95"/>
    </location>
</feature>
<evidence type="ECO:0000256" key="1">
    <source>
        <dbReference type="SAM" id="Phobius"/>
    </source>
</evidence>
<feature type="transmembrane region" description="Helical" evidence="1">
    <location>
        <begin position="38"/>
        <end position="59"/>
    </location>
</feature>
<evidence type="ECO:0000313" key="3">
    <source>
        <dbReference type="WBParaSite" id="SSTP_0000443050.1"/>
    </source>
</evidence>
<feature type="transmembrane region" description="Helical" evidence="1">
    <location>
        <begin position="151"/>
        <end position="180"/>
    </location>
</feature>
<dbReference type="WBParaSite" id="SSTP_0000443050.1">
    <property type="protein sequence ID" value="SSTP_0000443050.1"/>
    <property type="gene ID" value="SSTP_0000443050"/>
</dbReference>
<dbReference type="Proteomes" id="UP000035681">
    <property type="component" value="Unplaced"/>
</dbReference>
<dbReference type="PANTHER" id="PTHR23021">
    <property type="entry name" value="SERPENTINE RECEPTOR, CLASS T"/>
    <property type="match status" value="1"/>
</dbReference>
<evidence type="ECO:0000313" key="4">
    <source>
        <dbReference type="WBParaSite" id="TCONS_00015407.p1"/>
    </source>
</evidence>
<feature type="transmembrane region" description="Helical" evidence="1">
    <location>
        <begin position="210"/>
        <end position="229"/>
    </location>
</feature>
<feature type="transmembrane region" description="Helical" evidence="1">
    <location>
        <begin position="276"/>
        <end position="299"/>
    </location>
</feature>
<evidence type="ECO:0000313" key="2">
    <source>
        <dbReference type="Proteomes" id="UP000035681"/>
    </source>
</evidence>
<dbReference type="InterPro" id="IPR019425">
    <property type="entry name" value="7TM_GPCR_serpentine_rcpt_Srt"/>
</dbReference>
<keyword evidence="1" id="KW-0472">Membrane</keyword>
<sequence>MSNPLLFPYLYEKYYLCSKSDIEDAINLANKQSTLLGYIHGLISIFFLIFYIPPVYVIIKKKFFLNSCYKIILFMCFLDIQAMIFGIFYSILSILKKSYCLCPKIHLFIGSYTLAIWTGNCCTAMILVINRIIDVFSQNYHELLFDGKKTFFWLLIPTIYMISFFVFHSSSCLSIIHHVFLFNPFVDYPSHNDTVDFNELAGPTLSINNIYFLIILVILNIIYVIKLYYNTKSYIKTEKTVKMLKKVQIQVLSICFIIFITALLYVIIQYVKVPEFIMYTTQLFYLICHGSSGIIYLFFNPSIKENVFGRLTVQNKTLLERLPRNKTMSPVTRI</sequence>
<dbReference type="PANTHER" id="PTHR23021:SF11">
    <property type="entry name" value="SERPENTINE RECEPTOR, CLASS T"/>
    <property type="match status" value="1"/>
</dbReference>
<proteinExistence type="predicted"/>
<dbReference type="AlphaFoldDB" id="A0A0K0E4L1"/>
<reference evidence="3" key="1">
    <citation type="submission" date="2015-08" db="UniProtKB">
        <authorList>
            <consortium name="WormBaseParasite"/>
        </authorList>
    </citation>
    <scope>IDENTIFICATION</scope>
</reference>
<name>A0A0K0E4L1_STRER</name>
<keyword evidence="1" id="KW-1133">Transmembrane helix</keyword>
<dbReference type="STRING" id="6248.A0A0K0E4L1"/>
<dbReference type="Gene3D" id="1.20.1070.10">
    <property type="entry name" value="Rhodopsin 7-helix transmembrane proteins"/>
    <property type="match status" value="1"/>
</dbReference>
<protein>
    <submittedName>
        <fullName evidence="4">G-protein coupled receptors family 1 profile domain-containing protein</fullName>
    </submittedName>
    <submittedName>
        <fullName evidence="3">Serpentine Receptor, class T</fullName>
    </submittedName>
</protein>
<dbReference type="Pfam" id="PF10321">
    <property type="entry name" value="7TM_GPCR_Srt"/>
    <property type="match status" value="1"/>
</dbReference>
<keyword evidence="1" id="KW-0812">Transmembrane</keyword>
<accession>A0A0K0E4L1</accession>